<dbReference type="Proteomes" id="UP000801492">
    <property type="component" value="Unassembled WGS sequence"/>
</dbReference>
<name>A0A8K0GMU6_IGNLU</name>
<dbReference type="PANTHER" id="PTHR46060">
    <property type="entry name" value="MARINER MOS1 TRANSPOSASE-LIKE PROTEIN"/>
    <property type="match status" value="1"/>
</dbReference>
<dbReference type="Pfam" id="PF17906">
    <property type="entry name" value="HTH_48"/>
    <property type="match status" value="1"/>
</dbReference>
<dbReference type="InterPro" id="IPR052709">
    <property type="entry name" value="Transposase-MT_Hybrid"/>
</dbReference>
<evidence type="ECO:0000313" key="3">
    <source>
        <dbReference type="EMBL" id="KAF2905431.1"/>
    </source>
</evidence>
<protein>
    <recommendedName>
        <fullName evidence="2">Mos1 transposase HTH domain-containing protein</fullName>
    </recommendedName>
</protein>
<evidence type="ECO:0000313" key="4">
    <source>
        <dbReference type="Proteomes" id="UP000801492"/>
    </source>
</evidence>
<reference evidence="3" key="1">
    <citation type="submission" date="2019-08" db="EMBL/GenBank/DDBJ databases">
        <title>The genome of the North American firefly Photinus pyralis.</title>
        <authorList>
            <consortium name="Photinus pyralis genome working group"/>
            <person name="Fallon T.R."/>
            <person name="Sander Lower S.E."/>
            <person name="Weng J.-K."/>
        </authorList>
    </citation>
    <scope>NUCLEOTIDE SEQUENCE</scope>
    <source>
        <strain evidence="3">TRF0915ILg1</strain>
        <tissue evidence="3">Whole body</tissue>
    </source>
</reference>
<keyword evidence="4" id="KW-1185">Reference proteome</keyword>
<dbReference type="EMBL" id="VTPC01000538">
    <property type="protein sequence ID" value="KAF2905431.1"/>
    <property type="molecule type" value="Genomic_DNA"/>
</dbReference>
<accession>A0A8K0GMU6</accession>
<feature type="compositionally biased region" description="Basic residues" evidence="1">
    <location>
        <begin position="242"/>
        <end position="261"/>
    </location>
</feature>
<evidence type="ECO:0000259" key="2">
    <source>
        <dbReference type="Pfam" id="PF17906"/>
    </source>
</evidence>
<comment type="caution">
    <text evidence="3">The sequence shown here is derived from an EMBL/GenBank/DDBJ whole genome shotgun (WGS) entry which is preliminary data.</text>
</comment>
<gene>
    <name evidence="3" type="ORF">ILUMI_00745</name>
</gene>
<dbReference type="PANTHER" id="PTHR46060:SF1">
    <property type="entry name" value="MARINER MOS1 TRANSPOSASE-LIKE PROTEIN"/>
    <property type="match status" value="1"/>
</dbReference>
<dbReference type="Gene3D" id="1.10.10.1450">
    <property type="match status" value="1"/>
</dbReference>
<dbReference type="GO" id="GO:0003676">
    <property type="term" value="F:nucleic acid binding"/>
    <property type="evidence" value="ECO:0007669"/>
    <property type="project" value="InterPro"/>
</dbReference>
<feature type="compositionally biased region" description="Basic and acidic residues" evidence="1">
    <location>
        <begin position="216"/>
        <end position="241"/>
    </location>
</feature>
<dbReference type="AlphaFoldDB" id="A0A8K0GMU6"/>
<dbReference type="Gene3D" id="3.30.420.10">
    <property type="entry name" value="Ribonuclease H-like superfamily/Ribonuclease H"/>
    <property type="match status" value="1"/>
</dbReference>
<feature type="domain" description="Mos1 transposase HTH" evidence="2">
    <location>
        <begin position="8"/>
        <end position="55"/>
    </location>
</feature>
<proteinExistence type="predicted"/>
<dbReference type="InterPro" id="IPR036397">
    <property type="entry name" value="RNaseH_sf"/>
</dbReference>
<evidence type="ECO:0000256" key="1">
    <source>
        <dbReference type="SAM" id="MobiDB-lite"/>
    </source>
</evidence>
<dbReference type="InterPro" id="IPR041426">
    <property type="entry name" value="Mos1_HTH"/>
</dbReference>
<feature type="region of interest" description="Disordered" evidence="1">
    <location>
        <begin position="216"/>
        <end position="261"/>
    </location>
</feature>
<dbReference type="OrthoDB" id="8190546at2759"/>
<organism evidence="3 4">
    <name type="scientific">Ignelater luminosus</name>
    <name type="common">Cucubano</name>
    <name type="synonym">Pyrophorus luminosus</name>
    <dbReference type="NCBI Taxonomy" id="2038154"/>
    <lineage>
        <taxon>Eukaryota</taxon>
        <taxon>Metazoa</taxon>
        <taxon>Ecdysozoa</taxon>
        <taxon>Arthropoda</taxon>
        <taxon>Hexapoda</taxon>
        <taxon>Insecta</taxon>
        <taxon>Pterygota</taxon>
        <taxon>Neoptera</taxon>
        <taxon>Endopterygota</taxon>
        <taxon>Coleoptera</taxon>
        <taxon>Polyphaga</taxon>
        <taxon>Elateriformia</taxon>
        <taxon>Elateroidea</taxon>
        <taxon>Elateridae</taxon>
        <taxon>Agrypninae</taxon>
        <taxon>Pyrophorini</taxon>
        <taxon>Ignelater</taxon>
    </lineage>
</organism>
<sequence>MATWLRDEIRTVLKYNFLRGLSIDKCVDELKNAMGDDCPHQTTVFRWYREFQGGDFSTNDKPRSGRLSDVVTPEVINKVSNLITENRRISYPRKACTLWVPHSLTVEQMACRVVWCKQVSKDYAIKAPRYLNNFVTGDETWSYYYDVRIRCVIGILTRIVLDSQHTVTAFWYVNECLTQVVEQLKKLRPRSRMDIWHFHYDNARLHAARRFDDYTQNRKTKSEEEGTIKENRYDAKDSENRRGRKGKIMKKIKKNRAKYLQ</sequence>